<sequence>MANTLTLLRLPFVIIQLVFDRLSRKDLITFRLVSRKCNHLSEPFIFRTLLLHDGNLSPECILLQLLSRLCSAEDSLKDIVKHIQIGTSKHKDNYPGKEVLVKVLDNVKRLEDFTWHMRFGVPEEVMSMLSTKHPTARLHISNKERNLSRGSYIPPDTKALSSSQLYSLQYTAYGESVKMFDQKYVYFSELSTIKNALLQAKNLKRLAFQVNDSAATKEDFWTAGPSNLGFQDGDQFPALEDLSLEYEQYKLTEEHCQQWIKAMDWTKLRRLDLGRGAPEHLLVALTGQVPRLKSLKFGFWVFGQTWGIRDLNKFEAFSNSVEGLEELDAQNFDAEDWKKASNRLLSKHGHSLKSLHVDCCAAVAPGYKERDARTLVELCPNLENLRVQVAMVRDTSMGWQESKWPEATTATFQALSKLRNLELIIRTDAYSHEFVVFSSGNKFPLEEASEQRAKQLWEQLITSRADSVIESVTVKFEAYYPLKTWAYTVHTRSHSQKKFEVTRDVSNIEKVWDVVTPAGTTWDPWA</sequence>
<dbReference type="STRING" id="97972.A0A2V1D5K7"/>
<dbReference type="InterPro" id="IPR032675">
    <property type="entry name" value="LRR_dom_sf"/>
</dbReference>
<feature type="non-terminal residue" evidence="2">
    <location>
        <position position="1"/>
    </location>
</feature>
<dbReference type="Proteomes" id="UP000244855">
    <property type="component" value="Unassembled WGS sequence"/>
</dbReference>
<evidence type="ECO:0000313" key="2">
    <source>
        <dbReference type="EMBL" id="PVH93330.1"/>
    </source>
</evidence>
<dbReference type="PROSITE" id="PS50181">
    <property type="entry name" value="FBOX"/>
    <property type="match status" value="1"/>
</dbReference>
<evidence type="ECO:0000259" key="1">
    <source>
        <dbReference type="PROSITE" id="PS50181"/>
    </source>
</evidence>
<dbReference type="InterPro" id="IPR001810">
    <property type="entry name" value="F-box_dom"/>
</dbReference>
<evidence type="ECO:0000313" key="3">
    <source>
        <dbReference type="Proteomes" id="UP000244855"/>
    </source>
</evidence>
<dbReference type="CDD" id="cd09917">
    <property type="entry name" value="F-box_SF"/>
    <property type="match status" value="1"/>
</dbReference>
<dbReference type="AlphaFoldDB" id="A0A2V1D5K7"/>
<keyword evidence="3" id="KW-1185">Reference proteome</keyword>
<proteinExistence type="predicted"/>
<dbReference type="InterPro" id="IPR036047">
    <property type="entry name" value="F-box-like_dom_sf"/>
</dbReference>
<gene>
    <name evidence="2" type="ORF">DM02DRAFT_733178</name>
</gene>
<protein>
    <recommendedName>
        <fullName evidence="1">F-box domain-containing protein</fullName>
    </recommendedName>
</protein>
<reference evidence="2 3" key="1">
    <citation type="journal article" date="2018" name="Sci. Rep.">
        <title>Comparative genomics provides insights into the lifestyle and reveals functional heterogeneity of dark septate endophytic fungi.</title>
        <authorList>
            <person name="Knapp D.G."/>
            <person name="Nemeth J.B."/>
            <person name="Barry K."/>
            <person name="Hainaut M."/>
            <person name="Henrissat B."/>
            <person name="Johnson J."/>
            <person name="Kuo A."/>
            <person name="Lim J.H.P."/>
            <person name="Lipzen A."/>
            <person name="Nolan M."/>
            <person name="Ohm R.A."/>
            <person name="Tamas L."/>
            <person name="Grigoriev I.V."/>
            <person name="Spatafora J.W."/>
            <person name="Nagy L.G."/>
            <person name="Kovacs G.M."/>
        </authorList>
    </citation>
    <scope>NUCLEOTIDE SEQUENCE [LARGE SCALE GENOMIC DNA]</scope>
    <source>
        <strain evidence="2 3">DSE2036</strain>
    </source>
</reference>
<name>A0A2V1D5K7_9PLEO</name>
<feature type="domain" description="F-box" evidence="1">
    <location>
        <begin position="4"/>
        <end position="49"/>
    </location>
</feature>
<dbReference type="OrthoDB" id="3556572at2759"/>
<organism evidence="2 3">
    <name type="scientific">Periconia macrospinosa</name>
    <dbReference type="NCBI Taxonomy" id="97972"/>
    <lineage>
        <taxon>Eukaryota</taxon>
        <taxon>Fungi</taxon>
        <taxon>Dikarya</taxon>
        <taxon>Ascomycota</taxon>
        <taxon>Pezizomycotina</taxon>
        <taxon>Dothideomycetes</taxon>
        <taxon>Pleosporomycetidae</taxon>
        <taxon>Pleosporales</taxon>
        <taxon>Massarineae</taxon>
        <taxon>Periconiaceae</taxon>
        <taxon>Periconia</taxon>
    </lineage>
</organism>
<accession>A0A2V1D5K7</accession>
<dbReference type="SUPFAM" id="SSF81383">
    <property type="entry name" value="F-box domain"/>
    <property type="match status" value="1"/>
</dbReference>
<dbReference type="EMBL" id="KZ805596">
    <property type="protein sequence ID" value="PVH93330.1"/>
    <property type="molecule type" value="Genomic_DNA"/>
</dbReference>
<dbReference type="Pfam" id="PF00646">
    <property type="entry name" value="F-box"/>
    <property type="match status" value="1"/>
</dbReference>
<dbReference type="Gene3D" id="3.80.10.10">
    <property type="entry name" value="Ribonuclease Inhibitor"/>
    <property type="match status" value="1"/>
</dbReference>